<dbReference type="AlphaFoldDB" id="A0A8H7GXQ4"/>
<protein>
    <submittedName>
        <fullName evidence="1">Uncharacterized protein</fullName>
    </submittedName>
</protein>
<gene>
    <name evidence="1" type="ORF">HF325_000815</name>
</gene>
<comment type="caution">
    <text evidence="1">The sequence shown here is derived from an EMBL/GenBank/DDBJ whole genome shotgun (WGS) entry which is preliminary data.</text>
</comment>
<proteinExistence type="predicted"/>
<organism evidence="1 2">
    <name type="scientific">Metschnikowia pulcherrima</name>
    <dbReference type="NCBI Taxonomy" id="27326"/>
    <lineage>
        <taxon>Eukaryota</taxon>
        <taxon>Fungi</taxon>
        <taxon>Dikarya</taxon>
        <taxon>Ascomycota</taxon>
        <taxon>Saccharomycotina</taxon>
        <taxon>Pichiomycetes</taxon>
        <taxon>Metschnikowiaceae</taxon>
        <taxon>Metschnikowia</taxon>
    </lineage>
</organism>
<evidence type="ECO:0000313" key="2">
    <source>
        <dbReference type="Proteomes" id="UP000649328"/>
    </source>
</evidence>
<dbReference type="Proteomes" id="UP000649328">
    <property type="component" value="Unassembled WGS sequence"/>
</dbReference>
<name>A0A8H7GXQ4_9ASCO</name>
<reference evidence="1" key="1">
    <citation type="submission" date="2020-10" db="EMBL/GenBank/DDBJ databases">
        <title>The Whole-Genome Sequence of Metschnikowia persimmonesis, a Novel Endophytic Yeast Species Isolated from Medicinal Plant Diospyros kaki Thumb.</title>
        <authorList>
            <person name="Rahmat E."/>
            <person name="Kang Y."/>
        </authorList>
    </citation>
    <scope>NUCLEOTIDE SEQUENCE</scope>
    <source>
        <strain evidence="1">KIOM G15050</strain>
    </source>
</reference>
<keyword evidence="2" id="KW-1185">Reference proteome</keyword>
<dbReference type="OrthoDB" id="548474at2759"/>
<evidence type="ECO:0000313" key="1">
    <source>
        <dbReference type="EMBL" id="KAF8005358.1"/>
    </source>
</evidence>
<accession>A0A8H7GXQ4</accession>
<dbReference type="EMBL" id="JACBPP010000001">
    <property type="protein sequence ID" value="KAF8005358.1"/>
    <property type="molecule type" value="Genomic_DNA"/>
</dbReference>
<sequence length="118" mass="13371">MSSASKPSSLAEFIDSIKELTDDTIMNVRSALETSLAKLRETNDYLNHELSTSVDDSDRLLYEETVAENNGVIDSQQQKLKAVKDELQLRNLLPEEKEKKEIEEEGAYTFSLLAVSWM</sequence>